<feature type="domain" description="Activator of Hsp90 ATPase homologue 1/2-like C-terminal" evidence="2">
    <location>
        <begin position="26"/>
        <end position="152"/>
    </location>
</feature>
<evidence type="ECO:0000256" key="1">
    <source>
        <dbReference type="ARBA" id="ARBA00006817"/>
    </source>
</evidence>
<sequence length="165" mass="19326">MNQDLQFDFHVDKLSKTITIGREFAAELELVWDAFTKPELIDQWEATPPLVSKTKYMDFVVGGQRFYAMGCPDEGENWIIQKYTSITPKSSFKFHNYFADKDENPQLPGSEWNYHFSEQNGVTKLSITIVNESLERMETMIRNGFQNRFALILSLLEKHLKNKYK</sequence>
<accession>A0ABW4ZMJ4</accession>
<dbReference type="InterPro" id="IPR023393">
    <property type="entry name" value="START-like_dom_sf"/>
</dbReference>
<keyword evidence="4" id="KW-1185">Reference proteome</keyword>
<dbReference type="SUPFAM" id="SSF55961">
    <property type="entry name" value="Bet v1-like"/>
    <property type="match status" value="1"/>
</dbReference>
<evidence type="ECO:0000259" key="2">
    <source>
        <dbReference type="Pfam" id="PF08327"/>
    </source>
</evidence>
<dbReference type="EMBL" id="JBHUHZ010000001">
    <property type="protein sequence ID" value="MFD2163061.1"/>
    <property type="molecule type" value="Genomic_DNA"/>
</dbReference>
<reference evidence="4" key="1">
    <citation type="journal article" date="2019" name="Int. J. Syst. Evol. Microbiol.">
        <title>The Global Catalogue of Microorganisms (GCM) 10K type strain sequencing project: providing services to taxonomists for standard genome sequencing and annotation.</title>
        <authorList>
            <consortium name="The Broad Institute Genomics Platform"/>
            <consortium name="The Broad Institute Genome Sequencing Center for Infectious Disease"/>
            <person name="Wu L."/>
            <person name="Ma J."/>
        </authorList>
    </citation>
    <scope>NUCLEOTIDE SEQUENCE [LARGE SCALE GENOMIC DNA]</scope>
    <source>
        <strain evidence="4">KCTC 42217</strain>
    </source>
</reference>
<dbReference type="CDD" id="cd07814">
    <property type="entry name" value="SRPBCC_CalC_Aha1-like"/>
    <property type="match status" value="1"/>
</dbReference>
<dbReference type="Proteomes" id="UP001597387">
    <property type="component" value="Unassembled WGS sequence"/>
</dbReference>
<organism evidence="3 4">
    <name type="scientific">Paradesertivirga mongoliensis</name>
    <dbReference type="NCBI Taxonomy" id="2100740"/>
    <lineage>
        <taxon>Bacteria</taxon>
        <taxon>Pseudomonadati</taxon>
        <taxon>Bacteroidota</taxon>
        <taxon>Sphingobacteriia</taxon>
        <taxon>Sphingobacteriales</taxon>
        <taxon>Sphingobacteriaceae</taxon>
        <taxon>Paradesertivirga</taxon>
    </lineage>
</organism>
<dbReference type="InterPro" id="IPR013538">
    <property type="entry name" value="ASHA1/2-like_C"/>
</dbReference>
<evidence type="ECO:0000313" key="4">
    <source>
        <dbReference type="Proteomes" id="UP001597387"/>
    </source>
</evidence>
<name>A0ABW4ZMJ4_9SPHI</name>
<proteinExistence type="inferred from homology"/>
<comment type="similarity">
    <text evidence="1">Belongs to the AHA1 family.</text>
</comment>
<dbReference type="Gene3D" id="3.30.530.20">
    <property type="match status" value="1"/>
</dbReference>
<protein>
    <submittedName>
        <fullName evidence="3">SRPBCC domain-containing protein</fullName>
    </submittedName>
</protein>
<dbReference type="RefSeq" id="WP_255902381.1">
    <property type="nucleotide sequence ID" value="NZ_JAFMZO010000003.1"/>
</dbReference>
<gene>
    <name evidence="3" type="ORF">ACFSJU_11715</name>
</gene>
<comment type="caution">
    <text evidence="3">The sequence shown here is derived from an EMBL/GenBank/DDBJ whole genome shotgun (WGS) entry which is preliminary data.</text>
</comment>
<dbReference type="Pfam" id="PF08327">
    <property type="entry name" value="AHSA1"/>
    <property type="match status" value="1"/>
</dbReference>
<evidence type="ECO:0000313" key="3">
    <source>
        <dbReference type="EMBL" id="MFD2163061.1"/>
    </source>
</evidence>